<evidence type="ECO:0000313" key="2">
    <source>
        <dbReference type="Proteomes" id="UP000234323"/>
    </source>
</evidence>
<keyword evidence="2" id="KW-1185">Reference proteome</keyword>
<accession>A0A2I1HCL7</accession>
<protein>
    <submittedName>
        <fullName evidence="1">Uncharacterized protein</fullName>
    </submittedName>
</protein>
<dbReference type="GO" id="GO:0043565">
    <property type="term" value="F:sequence-specific DNA binding"/>
    <property type="evidence" value="ECO:0007669"/>
    <property type="project" value="InterPro"/>
</dbReference>
<organism evidence="1 2">
    <name type="scientific">Rhizophagus irregularis</name>
    <dbReference type="NCBI Taxonomy" id="588596"/>
    <lineage>
        <taxon>Eukaryota</taxon>
        <taxon>Fungi</taxon>
        <taxon>Fungi incertae sedis</taxon>
        <taxon>Mucoromycota</taxon>
        <taxon>Glomeromycotina</taxon>
        <taxon>Glomeromycetes</taxon>
        <taxon>Glomerales</taxon>
        <taxon>Glomeraceae</taxon>
        <taxon>Rhizophagus</taxon>
    </lineage>
</organism>
<reference evidence="1 2" key="1">
    <citation type="submission" date="2015-10" db="EMBL/GenBank/DDBJ databases">
        <title>Genome analyses suggest a sexual origin of heterokaryosis in a supposedly ancient asexual fungus.</title>
        <authorList>
            <person name="Ropars J."/>
            <person name="Sedzielewska K."/>
            <person name="Noel J."/>
            <person name="Charron P."/>
            <person name="Farinelli L."/>
            <person name="Marton T."/>
            <person name="Kruger M."/>
            <person name="Pelin A."/>
            <person name="Brachmann A."/>
            <person name="Corradi N."/>
        </authorList>
    </citation>
    <scope>NUCLEOTIDE SEQUENCE [LARGE SCALE GENOMIC DNA]</scope>
    <source>
        <strain evidence="1 2">A4</strain>
    </source>
</reference>
<dbReference type="EMBL" id="LLXI01002248">
    <property type="protein sequence ID" value="PKY56622.1"/>
    <property type="molecule type" value="Genomic_DNA"/>
</dbReference>
<dbReference type="Proteomes" id="UP000234323">
    <property type="component" value="Unassembled WGS sequence"/>
</dbReference>
<dbReference type="Gene3D" id="1.10.10.60">
    <property type="entry name" value="Homeodomain-like"/>
    <property type="match status" value="1"/>
</dbReference>
<proteinExistence type="predicted"/>
<sequence length="142" mass="17059">MNIWERSKGITQQMKRSSKRDRTLIPSSRIVQRVKDRFIFDTMQRWLWNYNNFLQIMPPKVVKYKVKRTSYTIEFKREVINYAYKHDKSVAANHFNLNISMIRCWVQMNVSCWTTETNGKKNKIGSGKAEAENVLYSWIIEQ</sequence>
<name>A0A2I1HCL7_9GLOM</name>
<dbReference type="SUPFAM" id="SSF48295">
    <property type="entry name" value="TrpR-like"/>
    <property type="match status" value="1"/>
</dbReference>
<dbReference type="AlphaFoldDB" id="A0A2I1HCL7"/>
<gene>
    <name evidence="1" type="ORF">RhiirA4_477056</name>
</gene>
<dbReference type="InterPro" id="IPR010921">
    <property type="entry name" value="Trp_repressor/repl_initiator"/>
</dbReference>
<comment type="caution">
    <text evidence="1">The sequence shown here is derived from an EMBL/GenBank/DDBJ whole genome shotgun (WGS) entry which is preliminary data.</text>
</comment>
<evidence type="ECO:0000313" key="1">
    <source>
        <dbReference type="EMBL" id="PKY56622.1"/>
    </source>
</evidence>